<evidence type="ECO:0000259" key="2">
    <source>
        <dbReference type="Pfam" id="PF04784"/>
    </source>
</evidence>
<feature type="region of interest" description="Disordered" evidence="1">
    <location>
        <begin position="120"/>
        <end position="163"/>
    </location>
</feature>
<feature type="region of interest" description="Disordered" evidence="1">
    <location>
        <begin position="1"/>
        <end position="22"/>
    </location>
</feature>
<feature type="compositionally biased region" description="Pro residues" evidence="1">
    <location>
        <begin position="1"/>
        <end position="13"/>
    </location>
</feature>
<gene>
    <name evidence="3" type="ORF">AAHA92_24986</name>
</gene>
<organism evidence="3 4">
    <name type="scientific">Salvia divinorum</name>
    <name type="common">Maria pastora</name>
    <name type="synonym">Diviner's sage</name>
    <dbReference type="NCBI Taxonomy" id="28513"/>
    <lineage>
        <taxon>Eukaryota</taxon>
        <taxon>Viridiplantae</taxon>
        <taxon>Streptophyta</taxon>
        <taxon>Embryophyta</taxon>
        <taxon>Tracheophyta</taxon>
        <taxon>Spermatophyta</taxon>
        <taxon>Magnoliopsida</taxon>
        <taxon>eudicotyledons</taxon>
        <taxon>Gunneridae</taxon>
        <taxon>Pentapetalae</taxon>
        <taxon>asterids</taxon>
        <taxon>lamiids</taxon>
        <taxon>Lamiales</taxon>
        <taxon>Lamiaceae</taxon>
        <taxon>Nepetoideae</taxon>
        <taxon>Mentheae</taxon>
        <taxon>Salviinae</taxon>
        <taxon>Salvia</taxon>
        <taxon>Salvia subgen. Calosphace</taxon>
    </lineage>
</organism>
<sequence>MPPPPDFPSPPPSHSSSLQRYDSEMHKDHILNMSPRPSYHLHSATPLGKTSLHKTCNSSASDTTSLISSPHSHCNTTSKPSAELVREITTLEVEILRLECHLLSLYRTAFQQHLPRITEDHVETPRGGGGGQLNQPSQNTESKIPKDHQCESSPTSSLGGPHDLVQVSLQKSSSETGREQQRAYSRHRSLADHLGNCRIDDALACPARLSEDIIRCMSSIYCKLANPMVTEKGCAVSSTSSFCSSTTFSPRNLSGSWSPQCNDEVTQSCDFERLKQENEPYAGMVEVLKLCLDDESYNYAAVMLQRFRSLVKSLEIVEPMKMRREEKLAFWINIHNALVMHAYLAYGTQQYLKSSLIVKAAYNVGGHCINAYDIQSSILGIKSHYSAPWLQTLVSPGKKLKGGKSRHPLAIEYQEPLVHFAVSSGAYSDPAVRVYRANSIFEDLKVAKEEFIQATVYVHKEAKIYLPRILCYYAKDMSLTMAAILDVVTECLPEIQQKSMRACVKGRPEKYVYWLEQASSFRYLIHKEL</sequence>
<keyword evidence="4" id="KW-1185">Reference proteome</keyword>
<comment type="caution">
    <text evidence="3">The sequence shown here is derived from an EMBL/GenBank/DDBJ whole genome shotgun (WGS) entry which is preliminary data.</text>
</comment>
<feature type="compositionally biased region" description="Low complexity" evidence="1">
    <location>
        <begin position="58"/>
        <end position="69"/>
    </location>
</feature>
<dbReference type="PANTHER" id="PTHR23054">
    <property type="entry name" value="TERNARY COMPLEX FACTOR MIP1, LEUCINE-ZIPPER-RELATED"/>
    <property type="match status" value="1"/>
</dbReference>
<proteinExistence type="predicted"/>
<feature type="domain" description="DUF547" evidence="2">
    <location>
        <begin position="321"/>
        <end position="452"/>
    </location>
</feature>
<protein>
    <recommendedName>
        <fullName evidence="2">DUF547 domain-containing protein</fullName>
    </recommendedName>
</protein>
<feature type="compositionally biased region" description="Polar residues" evidence="1">
    <location>
        <begin position="133"/>
        <end position="142"/>
    </location>
</feature>
<evidence type="ECO:0000313" key="3">
    <source>
        <dbReference type="EMBL" id="KAL1540669.1"/>
    </source>
</evidence>
<accession>A0ABD1GBR2</accession>
<evidence type="ECO:0000313" key="4">
    <source>
        <dbReference type="Proteomes" id="UP001567538"/>
    </source>
</evidence>
<reference evidence="3 4" key="1">
    <citation type="submission" date="2024-06" db="EMBL/GenBank/DDBJ databases">
        <title>A chromosome level genome sequence of Diviner's sage (Salvia divinorum).</title>
        <authorList>
            <person name="Ford S.A."/>
            <person name="Ro D.-K."/>
            <person name="Ness R.W."/>
            <person name="Phillips M.A."/>
        </authorList>
    </citation>
    <scope>NUCLEOTIDE SEQUENCE [LARGE SCALE GENOMIC DNA]</scope>
    <source>
        <strain evidence="3">SAF-2024a</strain>
        <tissue evidence="3">Leaf</tissue>
    </source>
</reference>
<dbReference type="Pfam" id="PF04784">
    <property type="entry name" value="DUF547"/>
    <property type="match status" value="1"/>
</dbReference>
<feature type="compositionally biased region" description="Polar residues" evidence="1">
    <location>
        <begin position="70"/>
        <end position="80"/>
    </location>
</feature>
<name>A0ABD1GBR2_SALDI</name>
<dbReference type="EMBL" id="JBEAFC010000009">
    <property type="protein sequence ID" value="KAL1540669.1"/>
    <property type="molecule type" value="Genomic_DNA"/>
</dbReference>
<dbReference type="Proteomes" id="UP001567538">
    <property type="component" value="Unassembled WGS sequence"/>
</dbReference>
<feature type="region of interest" description="Disordered" evidence="1">
    <location>
        <begin position="55"/>
        <end position="80"/>
    </location>
</feature>
<dbReference type="PANTHER" id="PTHR23054:SF15">
    <property type="entry name" value="OS08G0515700 PROTEIN"/>
    <property type="match status" value="1"/>
</dbReference>
<dbReference type="AlphaFoldDB" id="A0ABD1GBR2"/>
<dbReference type="InterPro" id="IPR006869">
    <property type="entry name" value="DUF547"/>
</dbReference>
<evidence type="ECO:0000256" key="1">
    <source>
        <dbReference type="SAM" id="MobiDB-lite"/>
    </source>
</evidence>